<dbReference type="Gene3D" id="1.10.150.130">
    <property type="match status" value="1"/>
</dbReference>
<dbReference type="PANTHER" id="PTHR30349">
    <property type="entry name" value="PHAGE INTEGRASE-RELATED"/>
    <property type="match status" value="1"/>
</dbReference>
<accession>A0ABS4X5R5</accession>
<evidence type="ECO:0000256" key="2">
    <source>
        <dbReference type="ARBA" id="ARBA00023125"/>
    </source>
</evidence>
<dbReference type="EMBL" id="JAGIOD010000002">
    <property type="protein sequence ID" value="MBP2383802.1"/>
    <property type="molecule type" value="Genomic_DNA"/>
</dbReference>
<keyword evidence="3" id="KW-0233">DNA recombination</keyword>
<evidence type="ECO:0000256" key="3">
    <source>
        <dbReference type="ARBA" id="ARBA00023172"/>
    </source>
</evidence>
<dbReference type="RefSeq" id="WP_209904642.1">
    <property type="nucleotide sequence ID" value="NZ_BAAAJW010000031.1"/>
</dbReference>
<organism evidence="6 7">
    <name type="scientific">Brachybacterium sacelli</name>
    <dbReference type="NCBI Taxonomy" id="173364"/>
    <lineage>
        <taxon>Bacteria</taxon>
        <taxon>Bacillati</taxon>
        <taxon>Actinomycetota</taxon>
        <taxon>Actinomycetes</taxon>
        <taxon>Micrococcales</taxon>
        <taxon>Dermabacteraceae</taxon>
        <taxon>Brachybacterium</taxon>
    </lineage>
</organism>
<evidence type="ECO:0000256" key="1">
    <source>
        <dbReference type="ARBA" id="ARBA00008857"/>
    </source>
</evidence>
<dbReference type="SUPFAM" id="SSF56349">
    <property type="entry name" value="DNA breaking-rejoining enzymes"/>
    <property type="match status" value="1"/>
</dbReference>
<evidence type="ECO:0000259" key="5">
    <source>
        <dbReference type="PROSITE" id="PS51898"/>
    </source>
</evidence>
<dbReference type="Pfam" id="PF00589">
    <property type="entry name" value="Phage_integrase"/>
    <property type="match status" value="1"/>
</dbReference>
<evidence type="ECO:0000313" key="7">
    <source>
        <dbReference type="Proteomes" id="UP001519290"/>
    </source>
</evidence>
<dbReference type="InterPro" id="IPR002104">
    <property type="entry name" value="Integrase_catalytic"/>
</dbReference>
<dbReference type="InterPro" id="IPR011010">
    <property type="entry name" value="DNA_brk_join_enz"/>
</dbReference>
<dbReference type="Gene3D" id="1.10.443.10">
    <property type="entry name" value="Intergrase catalytic core"/>
    <property type="match status" value="1"/>
</dbReference>
<keyword evidence="7" id="KW-1185">Reference proteome</keyword>
<comment type="caution">
    <text evidence="6">The sequence shown here is derived from an EMBL/GenBank/DDBJ whole genome shotgun (WGS) entry which is preliminary data.</text>
</comment>
<reference evidence="6 7" key="1">
    <citation type="submission" date="2021-03" db="EMBL/GenBank/DDBJ databases">
        <title>Sequencing the genomes of 1000 actinobacteria strains.</title>
        <authorList>
            <person name="Klenk H.-P."/>
        </authorList>
    </citation>
    <scope>NUCLEOTIDE SEQUENCE [LARGE SCALE GENOMIC DNA]</scope>
    <source>
        <strain evidence="6 7">DSM 14566</strain>
    </source>
</reference>
<keyword evidence="2" id="KW-0238">DNA-binding</keyword>
<feature type="domain" description="Tyr recombinase" evidence="5">
    <location>
        <begin position="236"/>
        <end position="443"/>
    </location>
</feature>
<dbReference type="PANTHER" id="PTHR30349:SF41">
    <property type="entry name" value="INTEGRASE_RECOMBINASE PROTEIN MJ0367-RELATED"/>
    <property type="match status" value="1"/>
</dbReference>
<proteinExistence type="inferred from homology"/>
<protein>
    <submittedName>
        <fullName evidence="6">Integrase</fullName>
    </submittedName>
</protein>
<dbReference type="InterPro" id="IPR013762">
    <property type="entry name" value="Integrase-like_cat_sf"/>
</dbReference>
<dbReference type="InterPro" id="IPR010998">
    <property type="entry name" value="Integrase_recombinase_N"/>
</dbReference>
<sequence length="443" mass="48450">MTRRKTAPGDFTKITYYVRTDRGAWQSADPSDSSLSRAKRGRQWRARTRMGLADGTTTKLSRSATTPAAALAALELVIAAERRRTSGPEASVPTLGELVDWAVVRIDEGRDPSIKSSNSQRTYLGIAYRWAGYSPSAAGDDEGRRSHIRRTREYTSPIYGVAIDRLTPADLADEVERVENAGGAGSLPQLRAIWRKAMARGIARRHINSDPAAGLKLPSRNATRGKRVYSNGSTRPRDNSLAGEHLAELRLAVRKPSPRQRLDVSDLIVLGSYTGLRIAEANSLRWVDVYLADEDSYLSVQGQVFGSGADRKWEPKLKTESSQRTVPLPPAAADLLRFRQANALKTRLDGSATGPGSDFVFPAQMGGVPDLATASKAVRRTLDRAGFPWVTFHTLRRTVERQLMDAGVDARVIMAVMGHDPATSWSAYVDRNVDVSAVAGIIR</sequence>
<dbReference type="InterPro" id="IPR050090">
    <property type="entry name" value="Tyrosine_recombinase_XerCD"/>
</dbReference>
<gene>
    <name evidence="6" type="ORF">JOF43_003791</name>
</gene>
<feature type="region of interest" description="Disordered" evidence="4">
    <location>
        <begin position="210"/>
        <end position="239"/>
    </location>
</feature>
<comment type="similarity">
    <text evidence="1">Belongs to the 'phage' integrase family.</text>
</comment>
<evidence type="ECO:0000256" key="4">
    <source>
        <dbReference type="SAM" id="MobiDB-lite"/>
    </source>
</evidence>
<name>A0ABS4X5R5_9MICO</name>
<evidence type="ECO:0000313" key="6">
    <source>
        <dbReference type="EMBL" id="MBP2383802.1"/>
    </source>
</evidence>
<dbReference type="PROSITE" id="PS51898">
    <property type="entry name" value="TYR_RECOMBINASE"/>
    <property type="match status" value="1"/>
</dbReference>
<dbReference type="Proteomes" id="UP001519290">
    <property type="component" value="Unassembled WGS sequence"/>
</dbReference>